<name>A0A0E4C9N7_9FIRM</name>
<dbReference type="CDD" id="cd04301">
    <property type="entry name" value="NAT_SF"/>
    <property type="match status" value="1"/>
</dbReference>
<dbReference type="PROSITE" id="PS51186">
    <property type="entry name" value="GNAT"/>
    <property type="match status" value="1"/>
</dbReference>
<keyword evidence="2 4" id="KW-0012">Acyltransferase</keyword>
<evidence type="ECO:0000313" key="5">
    <source>
        <dbReference type="Proteomes" id="UP000045545"/>
    </source>
</evidence>
<dbReference type="GO" id="GO:0016747">
    <property type="term" value="F:acyltransferase activity, transferring groups other than amino-acyl groups"/>
    <property type="evidence" value="ECO:0007669"/>
    <property type="project" value="InterPro"/>
</dbReference>
<evidence type="ECO:0000313" key="4">
    <source>
        <dbReference type="EMBL" id="CFY07375.1"/>
    </source>
</evidence>
<proteinExistence type="predicted"/>
<dbReference type="Proteomes" id="UP000045545">
    <property type="component" value="Unassembled WGS sequence"/>
</dbReference>
<dbReference type="PANTHER" id="PTHR43800">
    <property type="entry name" value="PEPTIDYL-LYSINE N-ACETYLTRANSFERASE YJAB"/>
    <property type="match status" value="1"/>
</dbReference>
<keyword evidence="5" id="KW-1185">Reference proteome</keyword>
<dbReference type="Gene3D" id="3.40.630.30">
    <property type="match status" value="1"/>
</dbReference>
<dbReference type="InterPro" id="IPR000182">
    <property type="entry name" value="GNAT_dom"/>
</dbReference>
<accession>A0A0E4C9N7</accession>
<dbReference type="SUPFAM" id="SSF55729">
    <property type="entry name" value="Acyl-CoA N-acyltransferases (Nat)"/>
    <property type="match status" value="1"/>
</dbReference>
<dbReference type="STRING" id="690567.2656"/>
<dbReference type="AlphaFoldDB" id="A0A0E4C9N7"/>
<protein>
    <submittedName>
        <fullName evidence="4">Acyl-CoA N-acyltransferase</fullName>
    </submittedName>
</protein>
<sequence>MLINYSNRYGDIIDTLTNLWKVSISASHFFLTDEDINKLIPFVRNGIRDIETLIVAEENDLIIGFMGIDGKKLEMLFIEPSYFGKGLGKQLVALALNEYKINYVDVNEQNLRAVGFYQRLGFEVFERTELDEQGNPFPILKMKIR</sequence>
<keyword evidence="1 4" id="KW-0808">Transferase</keyword>
<reference evidence="4 5" key="1">
    <citation type="submission" date="2015-03" db="EMBL/GenBank/DDBJ databases">
        <authorList>
            <person name="Murphy D."/>
        </authorList>
    </citation>
    <scope>NUCLEOTIDE SEQUENCE [LARGE SCALE GENOMIC DNA]</scope>
    <source>
        <strain evidence="4 5">OL-4</strain>
    </source>
</reference>
<dbReference type="InterPro" id="IPR016181">
    <property type="entry name" value="Acyl_CoA_acyltransferase"/>
</dbReference>
<gene>
    <name evidence="4" type="ORF">2656</name>
</gene>
<dbReference type="EMBL" id="CGIH01000050">
    <property type="protein sequence ID" value="CFY07375.1"/>
    <property type="molecule type" value="Genomic_DNA"/>
</dbReference>
<dbReference type="PANTHER" id="PTHR43800:SF1">
    <property type="entry name" value="PEPTIDYL-LYSINE N-ACETYLTRANSFERASE YJAB"/>
    <property type="match status" value="1"/>
</dbReference>
<evidence type="ECO:0000256" key="1">
    <source>
        <dbReference type="ARBA" id="ARBA00022679"/>
    </source>
</evidence>
<evidence type="ECO:0000256" key="2">
    <source>
        <dbReference type="ARBA" id="ARBA00023315"/>
    </source>
</evidence>
<organism evidence="4 5">
    <name type="scientific">Syntrophomonas zehnderi OL-4</name>
    <dbReference type="NCBI Taxonomy" id="690567"/>
    <lineage>
        <taxon>Bacteria</taxon>
        <taxon>Bacillati</taxon>
        <taxon>Bacillota</taxon>
        <taxon>Clostridia</taxon>
        <taxon>Eubacteriales</taxon>
        <taxon>Syntrophomonadaceae</taxon>
        <taxon>Syntrophomonas</taxon>
    </lineage>
</organism>
<feature type="domain" description="N-acetyltransferase" evidence="3">
    <location>
        <begin position="11"/>
        <end position="145"/>
    </location>
</feature>
<evidence type="ECO:0000259" key="3">
    <source>
        <dbReference type="PROSITE" id="PS51186"/>
    </source>
</evidence>
<dbReference type="Pfam" id="PF13673">
    <property type="entry name" value="Acetyltransf_10"/>
    <property type="match status" value="1"/>
</dbReference>